<feature type="domain" description="Alpha-L-arabinofuranosidase C-terminal" evidence="7">
    <location>
        <begin position="680"/>
        <end position="844"/>
    </location>
</feature>
<dbReference type="RefSeq" id="WP_154533308.1">
    <property type="nucleotide sequence ID" value="NZ_VUNG01000005.1"/>
</dbReference>
<dbReference type="Gene3D" id="2.60.120.260">
    <property type="entry name" value="Galactose-binding domain-like"/>
    <property type="match status" value="1"/>
</dbReference>
<comment type="catalytic activity">
    <reaction evidence="1">
        <text>Hydrolysis of terminal non-reducing alpha-L-arabinofuranoside residues in alpha-L-arabinosides.</text>
        <dbReference type="EC" id="3.2.1.55"/>
    </reaction>
</comment>
<dbReference type="InterPro" id="IPR010720">
    <property type="entry name" value="Alpha-L-AF_C"/>
</dbReference>
<comment type="similarity">
    <text evidence="2">Belongs to the glycosyl hydrolase 51 family.</text>
</comment>
<keyword evidence="9" id="KW-1185">Reference proteome</keyword>
<keyword evidence="4 6" id="KW-0732">Signal</keyword>
<feature type="chain" id="PRO_5029702680" description="non-reducing end alpha-L-arabinofuranosidase" evidence="6">
    <location>
        <begin position="17"/>
        <end position="853"/>
    </location>
</feature>
<name>A0A7K0KCR4_9BACT</name>
<dbReference type="SUPFAM" id="SSF51445">
    <property type="entry name" value="(Trans)glycosidases"/>
    <property type="match status" value="1"/>
</dbReference>
<dbReference type="AlphaFoldDB" id="A0A7K0KCR4"/>
<sequence length="853" mass="96225">MNTKLLLFSTSLFVTASLPSAVWGQRQQPSYEIAGRDTTCQLFLYSPGPTKGLHVAYFTDRNQWQDIGQLCGSDYGAWGSEKKMYSPYVIQAQDGTWRLLFSVNNYAPCFAAAYSEDLVTWRPQDYPRVKEKGVLEPIMFQMDPDNIDIYFKAKDGSRHYVQASNDFRHFTESADASTIEDAAWMRDTATIAGTTFQGNSFDVPKLQLDYLFQYFDAMANDARMSAETMKDDATRFASLTAPLTTTLTIDPSKQKTISDRLMGVFFEDISYAADGGLYAELVQNRDFEYTSDDHRGWDATTAWKSNHPIRVSTAEPLSKNNPHYVLLAKQDTLYNTGWGRVMAEPLQQFDFSVFVRCNNGRKNQLLVSLVDDKGEMLAKEKVKVEGEGWQRYALPLVIDKKALKSQVRLMLTPLKDDSIAVDMVSLFPHDTFKGHGLRKDLAEAIAALHPKFVRFPGGCMSHGQGLDNIYHWNESVGPWQDRKPAKNIWGYHQTRGLGFYEYFQFCEDIGAEPLPVLAAGVPCQNSAADKDGYGGQQGGIPMADMPAYCQEILHMIEWANGDPATSKWAKMRADAGHPAPFHLKYIGIGNEDLVSTTFEERYEMICKAIKEKYPDIIVCGTVGPFHNPSADYIEGWHFAKAHHDLIDMVDEHYYESPGWFLHHQDYYDDYDRKGPKVYLGEWASRDRRVENALVEAIHLCNVERNGDIVSMASYAPLLCNEAHQNWNPDMIYFNADSITSLTPSYYTQQLWGNSAGDHYLASHFSLPETIRYRVASSVVRDQKTGTTWVKLVNALPQSLTVDVKGMTISQGAEAVGFYGQPNDKNVKVETTRVSGSAIKLKPYSVNVITIPRQ</sequence>
<dbReference type="InterPro" id="IPR055235">
    <property type="entry name" value="ASD1_cat"/>
</dbReference>
<dbReference type="Pfam" id="PF22848">
    <property type="entry name" value="ASD1_dom"/>
    <property type="match status" value="1"/>
</dbReference>
<evidence type="ECO:0000256" key="2">
    <source>
        <dbReference type="ARBA" id="ARBA00007186"/>
    </source>
</evidence>
<dbReference type="InterPro" id="IPR017853">
    <property type="entry name" value="GH"/>
</dbReference>
<evidence type="ECO:0000256" key="4">
    <source>
        <dbReference type="ARBA" id="ARBA00022729"/>
    </source>
</evidence>
<evidence type="ECO:0000256" key="3">
    <source>
        <dbReference type="ARBA" id="ARBA00012670"/>
    </source>
</evidence>
<dbReference type="Gene3D" id="3.20.20.80">
    <property type="entry name" value="Glycosidases"/>
    <property type="match status" value="1"/>
</dbReference>
<dbReference type="Proteomes" id="UP000438914">
    <property type="component" value="Unassembled WGS sequence"/>
</dbReference>
<dbReference type="PANTHER" id="PTHR31776:SF26">
    <property type="entry name" value="SECRETED ARABINOSIDASE"/>
    <property type="match status" value="1"/>
</dbReference>
<evidence type="ECO:0000313" key="8">
    <source>
        <dbReference type="EMBL" id="MST83723.1"/>
    </source>
</evidence>
<dbReference type="Pfam" id="PF22847">
    <property type="entry name" value="BT_3657-like_N"/>
    <property type="match status" value="1"/>
</dbReference>
<dbReference type="GO" id="GO:0046556">
    <property type="term" value="F:alpha-L-arabinofuranosidase activity"/>
    <property type="evidence" value="ECO:0007669"/>
    <property type="project" value="UniProtKB-EC"/>
</dbReference>
<dbReference type="Pfam" id="PF06964">
    <property type="entry name" value="Alpha-L-AF_C"/>
    <property type="match status" value="1"/>
</dbReference>
<reference evidence="8 9" key="1">
    <citation type="submission" date="2019-08" db="EMBL/GenBank/DDBJ databases">
        <title>In-depth cultivation of the pig gut microbiome towards novel bacterial diversity and tailored functional studies.</title>
        <authorList>
            <person name="Wylensek D."/>
            <person name="Hitch T.C.A."/>
            <person name="Clavel T."/>
        </authorList>
    </citation>
    <scope>NUCLEOTIDE SEQUENCE [LARGE SCALE GENOMIC DNA]</scope>
    <source>
        <strain evidence="8 9">LKV-178-WT-2A</strain>
    </source>
</reference>
<gene>
    <name evidence="8" type="ORF">FYJ73_03355</name>
</gene>
<dbReference type="PANTHER" id="PTHR31776">
    <property type="entry name" value="ALPHA-L-ARABINOFURANOSIDASE 1"/>
    <property type="match status" value="1"/>
</dbReference>
<accession>A0A7K0KCR4</accession>
<dbReference type="InterPro" id="IPR051563">
    <property type="entry name" value="Glycosyl_Hydrolase_51"/>
</dbReference>
<evidence type="ECO:0000256" key="1">
    <source>
        <dbReference type="ARBA" id="ARBA00001462"/>
    </source>
</evidence>
<dbReference type="SUPFAM" id="SSF75005">
    <property type="entry name" value="Arabinanase/levansucrase/invertase"/>
    <property type="match status" value="1"/>
</dbReference>
<protein>
    <recommendedName>
        <fullName evidence="3">non-reducing end alpha-L-arabinofuranosidase</fullName>
        <ecNumber evidence="3">3.2.1.55</ecNumber>
    </recommendedName>
</protein>
<feature type="signal peptide" evidence="6">
    <location>
        <begin position="1"/>
        <end position="16"/>
    </location>
</feature>
<organism evidence="8 9">
    <name type="scientific">Hallella mizrahii</name>
    <dbReference type="NCBI Taxonomy" id="2606637"/>
    <lineage>
        <taxon>Bacteria</taxon>
        <taxon>Pseudomonadati</taxon>
        <taxon>Bacteroidota</taxon>
        <taxon>Bacteroidia</taxon>
        <taxon>Bacteroidales</taxon>
        <taxon>Prevotellaceae</taxon>
        <taxon>Hallella</taxon>
    </lineage>
</organism>
<dbReference type="GO" id="GO:0046373">
    <property type="term" value="P:L-arabinose metabolic process"/>
    <property type="evidence" value="ECO:0007669"/>
    <property type="project" value="InterPro"/>
</dbReference>
<evidence type="ECO:0000313" key="9">
    <source>
        <dbReference type="Proteomes" id="UP000438914"/>
    </source>
</evidence>
<proteinExistence type="inferred from homology"/>
<dbReference type="SMART" id="SM00813">
    <property type="entry name" value="Alpha-L-AF_C"/>
    <property type="match status" value="1"/>
</dbReference>
<keyword evidence="5" id="KW-0378">Hydrolase</keyword>
<dbReference type="InterPro" id="IPR055133">
    <property type="entry name" value="BT_3657-like_N"/>
</dbReference>
<dbReference type="EC" id="3.2.1.55" evidence="3"/>
<evidence type="ECO:0000256" key="5">
    <source>
        <dbReference type="ARBA" id="ARBA00022801"/>
    </source>
</evidence>
<dbReference type="InterPro" id="IPR023296">
    <property type="entry name" value="Glyco_hydro_beta-prop_sf"/>
</dbReference>
<comment type="caution">
    <text evidence="8">The sequence shown here is derived from an EMBL/GenBank/DDBJ whole genome shotgun (WGS) entry which is preliminary data.</text>
</comment>
<dbReference type="EMBL" id="VUNG01000005">
    <property type="protein sequence ID" value="MST83723.1"/>
    <property type="molecule type" value="Genomic_DNA"/>
</dbReference>
<evidence type="ECO:0000259" key="7">
    <source>
        <dbReference type="SMART" id="SM00813"/>
    </source>
</evidence>
<evidence type="ECO:0000256" key="6">
    <source>
        <dbReference type="SAM" id="SignalP"/>
    </source>
</evidence>